<evidence type="ECO:0000256" key="1">
    <source>
        <dbReference type="SAM" id="Phobius"/>
    </source>
</evidence>
<dbReference type="PANTHER" id="PTHR38225">
    <property type="entry name" value="PROTEIN, PUTATIVE-RELATED"/>
    <property type="match status" value="1"/>
</dbReference>
<gene>
    <name evidence="2" type="ORF">K2173_001337</name>
</gene>
<comment type="caution">
    <text evidence="2">The sequence shown here is derived from an EMBL/GenBank/DDBJ whole genome shotgun (WGS) entry which is preliminary data.</text>
</comment>
<keyword evidence="1" id="KW-0472">Membrane</keyword>
<evidence type="ECO:0000313" key="2">
    <source>
        <dbReference type="EMBL" id="KAJ8761281.1"/>
    </source>
</evidence>
<dbReference type="EMBL" id="JAIWQS010000006">
    <property type="protein sequence ID" value="KAJ8761281.1"/>
    <property type="molecule type" value="Genomic_DNA"/>
</dbReference>
<sequence length="127" mass="14397">MAVATFSSLSSLVNPSLKGRTRQTYLQVRARSLSDEGRSNDMVDASLRVLRERIEEVKVKERLERCCRCEYGWNYAHGYDYKHNKESALSQVFDLVGLVFGVVGFTCLSGSFLLCLVSMLIHLNQNL</sequence>
<keyword evidence="3" id="KW-1185">Reference proteome</keyword>
<dbReference type="AlphaFoldDB" id="A0AAV8T4H8"/>
<dbReference type="Proteomes" id="UP001159364">
    <property type="component" value="Linkage Group LG06"/>
</dbReference>
<keyword evidence="1" id="KW-0812">Transmembrane</keyword>
<dbReference type="PANTHER" id="PTHR38225:SF4">
    <property type="entry name" value="PROTEIN, PUTATIVE-RELATED"/>
    <property type="match status" value="1"/>
</dbReference>
<name>A0AAV8T4H8_9ROSI</name>
<evidence type="ECO:0000313" key="3">
    <source>
        <dbReference type="Proteomes" id="UP001159364"/>
    </source>
</evidence>
<organism evidence="2 3">
    <name type="scientific">Erythroxylum novogranatense</name>
    <dbReference type="NCBI Taxonomy" id="1862640"/>
    <lineage>
        <taxon>Eukaryota</taxon>
        <taxon>Viridiplantae</taxon>
        <taxon>Streptophyta</taxon>
        <taxon>Embryophyta</taxon>
        <taxon>Tracheophyta</taxon>
        <taxon>Spermatophyta</taxon>
        <taxon>Magnoliopsida</taxon>
        <taxon>eudicotyledons</taxon>
        <taxon>Gunneridae</taxon>
        <taxon>Pentapetalae</taxon>
        <taxon>rosids</taxon>
        <taxon>fabids</taxon>
        <taxon>Malpighiales</taxon>
        <taxon>Erythroxylaceae</taxon>
        <taxon>Erythroxylum</taxon>
    </lineage>
</organism>
<accession>A0AAV8T4H8</accession>
<proteinExistence type="predicted"/>
<protein>
    <submittedName>
        <fullName evidence="2">Uncharacterized protein</fullName>
    </submittedName>
</protein>
<keyword evidence="1" id="KW-1133">Transmembrane helix</keyword>
<feature type="transmembrane region" description="Helical" evidence="1">
    <location>
        <begin position="92"/>
        <end position="121"/>
    </location>
</feature>
<reference evidence="2 3" key="1">
    <citation type="submission" date="2021-09" db="EMBL/GenBank/DDBJ databases">
        <title>Genomic insights and catalytic innovation underlie evolution of tropane alkaloids biosynthesis.</title>
        <authorList>
            <person name="Wang Y.-J."/>
            <person name="Tian T."/>
            <person name="Huang J.-P."/>
            <person name="Huang S.-X."/>
        </authorList>
    </citation>
    <scope>NUCLEOTIDE SEQUENCE [LARGE SCALE GENOMIC DNA]</scope>
    <source>
        <strain evidence="2">KIB-2018</strain>
        <tissue evidence="2">Leaf</tissue>
    </source>
</reference>